<evidence type="ECO:0000256" key="3">
    <source>
        <dbReference type="ARBA" id="ARBA00022490"/>
    </source>
</evidence>
<dbReference type="PROSITE" id="PS51450">
    <property type="entry name" value="LRR"/>
    <property type="match status" value="2"/>
</dbReference>
<dbReference type="Gene3D" id="3.80.10.10">
    <property type="entry name" value="Ribonuclease Inhibitor"/>
    <property type="match status" value="1"/>
</dbReference>
<evidence type="ECO:0000256" key="2">
    <source>
        <dbReference type="ARBA" id="ARBA00004496"/>
    </source>
</evidence>
<protein>
    <submittedName>
        <fullName evidence="12">Leucine-rich repeat-containing protein</fullName>
    </submittedName>
</protein>
<dbReference type="InterPro" id="IPR056496">
    <property type="entry name" value="CS_DNAAF11_C"/>
</dbReference>
<dbReference type="FunFam" id="3.80.10.10:FF:000623">
    <property type="entry name" value="Leucine-rich repeat-containing protein"/>
    <property type="match status" value="1"/>
</dbReference>
<evidence type="ECO:0000256" key="1">
    <source>
        <dbReference type="ARBA" id="ARBA00004138"/>
    </source>
</evidence>
<organism evidence="12 13">
    <name type="scientific">Trypanosoma equiperdum</name>
    <dbReference type="NCBI Taxonomy" id="5694"/>
    <lineage>
        <taxon>Eukaryota</taxon>
        <taxon>Discoba</taxon>
        <taxon>Euglenozoa</taxon>
        <taxon>Kinetoplastea</taxon>
        <taxon>Metakinetoplastina</taxon>
        <taxon>Trypanosomatida</taxon>
        <taxon>Trypanosomatidae</taxon>
        <taxon>Trypanosoma</taxon>
    </lineage>
</organism>
<name>A0A1G4I9C9_TRYEQ</name>
<dbReference type="GeneID" id="92381926"/>
<keyword evidence="4" id="KW-0433">Leucine-rich repeat</keyword>
<keyword evidence="8" id="KW-0966">Cell projection</keyword>
<dbReference type="InterPro" id="IPR003603">
    <property type="entry name" value="U2A'_phosphoprotein32A_C"/>
</dbReference>
<comment type="subcellular location">
    <subcellularLocation>
        <location evidence="1">Cell projection</location>
        <location evidence="1">Cilium</location>
    </subcellularLocation>
    <subcellularLocation>
        <location evidence="2">Cytoplasm</location>
    </subcellularLocation>
</comment>
<keyword evidence="3" id="KW-0963">Cytoplasm</keyword>
<evidence type="ECO:0000256" key="7">
    <source>
        <dbReference type="ARBA" id="ARBA00023069"/>
    </source>
</evidence>
<dbReference type="SUPFAM" id="SSF52058">
    <property type="entry name" value="L domain-like"/>
    <property type="match status" value="1"/>
</dbReference>
<sequence length="383" mass="44234">MGRITTDLLRRRAEHNEGCLSNLKEVALHQQDIERIELIGDACRELEILYLCNNYISRIEGLQHLKYLKYLNLAVNNITYIEGLEGCEALERLDLTLNFVADVTCVERLRANAFLDQLHLTGNPCTKVAGYRAYVVHALPQLRELDGEEVIKTERLEARQSKDDISVAVNEEALRLQEAERIKSEMVARGVDPFPPRYNEKGERLYGHTPEERLQMLREKEEEERRKREEQRERERSSQFGAIREELERKPQRLTAEEEIAKHGRLLLRNEPKLPFTLDEEADDGEAVVLTVKVPRFLSTTLIDVQVEVNYIRVFVKEKLIQVPLSQEVAPSGVNVQRSSVNGELRIRIPYAPHVLQEVSEARRRRQRLLGLLSDDKNEDGTG</sequence>
<proteinExistence type="inferred from homology"/>
<evidence type="ECO:0000256" key="4">
    <source>
        <dbReference type="ARBA" id="ARBA00022614"/>
    </source>
</evidence>
<dbReference type="SMART" id="SM00446">
    <property type="entry name" value="LRRcap"/>
    <property type="match status" value="1"/>
</dbReference>
<reference evidence="12" key="1">
    <citation type="submission" date="2016-09" db="EMBL/GenBank/DDBJ databases">
        <authorList>
            <person name="Hebert L."/>
            <person name="Moumen B."/>
        </authorList>
    </citation>
    <scope>NUCLEOTIDE SEQUENCE [LARGE SCALE GENOMIC DNA]</scope>
    <source>
        <strain evidence="12">OVI</strain>
    </source>
</reference>
<dbReference type="PANTHER" id="PTHR18849:SF0">
    <property type="entry name" value="CILIA- AND FLAGELLA-ASSOCIATED PROTEIN 410-RELATED"/>
    <property type="match status" value="1"/>
</dbReference>
<dbReference type="GO" id="GO:0005929">
    <property type="term" value="C:cilium"/>
    <property type="evidence" value="ECO:0007669"/>
    <property type="project" value="UniProtKB-SubCell"/>
</dbReference>
<evidence type="ECO:0000313" key="13">
    <source>
        <dbReference type="Proteomes" id="UP000195570"/>
    </source>
</evidence>
<dbReference type="GO" id="GO:0005737">
    <property type="term" value="C:cytoplasm"/>
    <property type="evidence" value="ECO:0007669"/>
    <property type="project" value="UniProtKB-SubCell"/>
</dbReference>
<dbReference type="SMART" id="SM00365">
    <property type="entry name" value="LRR_SD22"/>
    <property type="match status" value="2"/>
</dbReference>
<evidence type="ECO:0000259" key="11">
    <source>
        <dbReference type="SMART" id="SM00446"/>
    </source>
</evidence>
<comment type="caution">
    <text evidence="12">The sequence shown here is derived from an EMBL/GenBank/DDBJ whole genome shotgun (WGS) entry which is preliminary data.</text>
</comment>
<evidence type="ECO:0000256" key="10">
    <source>
        <dbReference type="SAM" id="MobiDB-lite"/>
    </source>
</evidence>
<keyword evidence="7" id="KW-0969">Cilium</keyword>
<evidence type="ECO:0000256" key="8">
    <source>
        <dbReference type="ARBA" id="ARBA00023273"/>
    </source>
</evidence>
<evidence type="ECO:0000256" key="9">
    <source>
        <dbReference type="ARBA" id="ARBA00049982"/>
    </source>
</evidence>
<evidence type="ECO:0000256" key="6">
    <source>
        <dbReference type="ARBA" id="ARBA00023054"/>
    </source>
</evidence>
<evidence type="ECO:0000256" key="5">
    <source>
        <dbReference type="ARBA" id="ARBA00022737"/>
    </source>
</evidence>
<dbReference type="Pfam" id="PF23602">
    <property type="entry name" value="CS_DNAAF11_C"/>
    <property type="match status" value="1"/>
</dbReference>
<feature type="region of interest" description="Disordered" evidence="10">
    <location>
        <begin position="198"/>
        <end position="242"/>
    </location>
</feature>
<dbReference type="PANTHER" id="PTHR18849">
    <property type="entry name" value="LEUCINE RICH REPEAT PROTEIN"/>
    <property type="match status" value="1"/>
</dbReference>
<keyword evidence="6" id="KW-0175">Coiled coil</keyword>
<evidence type="ECO:0000313" key="12">
    <source>
        <dbReference type="EMBL" id="SCU68718.1"/>
    </source>
</evidence>
<feature type="domain" description="U2A'/phosphoprotein 32 family A C-terminal" evidence="11">
    <location>
        <begin position="128"/>
        <end position="146"/>
    </location>
</feature>
<dbReference type="InterPro" id="IPR032675">
    <property type="entry name" value="LRR_dom_sf"/>
</dbReference>
<dbReference type="RefSeq" id="XP_067079821.1">
    <property type="nucleotide sequence ID" value="XM_067223720.1"/>
</dbReference>
<gene>
    <name evidence="12" type="ORF">TEOVI_000799200</name>
</gene>
<keyword evidence="13" id="KW-1185">Reference proteome</keyword>
<dbReference type="AlphaFoldDB" id="A0A1G4I9C9"/>
<dbReference type="VEuPathDB" id="TriTrypDB:TEOVI_000799200"/>
<keyword evidence="5" id="KW-0677">Repeat</keyword>
<dbReference type="EMBL" id="CZPT02001053">
    <property type="protein sequence ID" value="SCU68718.1"/>
    <property type="molecule type" value="Genomic_DNA"/>
</dbReference>
<comment type="similarity">
    <text evidence="9">Belongs to the tilB family.</text>
</comment>
<accession>A0A1G4I9C9</accession>
<dbReference type="Pfam" id="PF14580">
    <property type="entry name" value="LRR_9"/>
    <property type="match status" value="1"/>
</dbReference>
<dbReference type="InterPro" id="IPR001611">
    <property type="entry name" value="Leu-rich_rpt"/>
</dbReference>
<dbReference type="Proteomes" id="UP000195570">
    <property type="component" value="Unassembled WGS sequence"/>
</dbReference>